<keyword evidence="1" id="KW-0812">Transmembrane</keyword>
<dbReference type="AlphaFoldDB" id="A0A0A9DSW1"/>
<organism evidence="2">
    <name type="scientific">Arundo donax</name>
    <name type="common">Giant reed</name>
    <name type="synonym">Donax arundinaceus</name>
    <dbReference type="NCBI Taxonomy" id="35708"/>
    <lineage>
        <taxon>Eukaryota</taxon>
        <taxon>Viridiplantae</taxon>
        <taxon>Streptophyta</taxon>
        <taxon>Embryophyta</taxon>
        <taxon>Tracheophyta</taxon>
        <taxon>Spermatophyta</taxon>
        <taxon>Magnoliopsida</taxon>
        <taxon>Liliopsida</taxon>
        <taxon>Poales</taxon>
        <taxon>Poaceae</taxon>
        <taxon>PACMAD clade</taxon>
        <taxon>Arundinoideae</taxon>
        <taxon>Arundineae</taxon>
        <taxon>Arundo</taxon>
    </lineage>
</organism>
<dbReference type="EMBL" id="GBRH01206281">
    <property type="protein sequence ID" value="JAD91614.1"/>
    <property type="molecule type" value="Transcribed_RNA"/>
</dbReference>
<reference evidence="2" key="1">
    <citation type="submission" date="2014-09" db="EMBL/GenBank/DDBJ databases">
        <authorList>
            <person name="Magalhaes I.L.F."/>
            <person name="Oliveira U."/>
            <person name="Santos F.R."/>
            <person name="Vidigal T.H.D.A."/>
            <person name="Brescovit A.D."/>
            <person name="Santos A.J."/>
        </authorList>
    </citation>
    <scope>NUCLEOTIDE SEQUENCE</scope>
    <source>
        <tissue evidence="2">Shoot tissue taken approximately 20 cm above the soil surface</tissue>
    </source>
</reference>
<evidence type="ECO:0000313" key="2">
    <source>
        <dbReference type="EMBL" id="JAD91614.1"/>
    </source>
</evidence>
<name>A0A0A9DSW1_ARUDO</name>
<accession>A0A0A9DSW1</accession>
<proteinExistence type="predicted"/>
<feature type="transmembrane region" description="Helical" evidence="1">
    <location>
        <begin position="39"/>
        <end position="55"/>
    </location>
</feature>
<keyword evidence="1" id="KW-0472">Membrane</keyword>
<sequence>MFKIRAGFLCLIDIHVCQNCILVWTCVPEFKHIFRYDAWLIHVLWYILTYVAVVIL</sequence>
<evidence type="ECO:0000256" key="1">
    <source>
        <dbReference type="SAM" id="Phobius"/>
    </source>
</evidence>
<keyword evidence="1" id="KW-1133">Transmembrane helix</keyword>
<reference evidence="2" key="2">
    <citation type="journal article" date="2015" name="Data Brief">
        <title>Shoot transcriptome of the giant reed, Arundo donax.</title>
        <authorList>
            <person name="Barrero R.A."/>
            <person name="Guerrero F.D."/>
            <person name="Moolhuijzen P."/>
            <person name="Goolsby J.A."/>
            <person name="Tidwell J."/>
            <person name="Bellgard S.E."/>
            <person name="Bellgard M.I."/>
        </authorList>
    </citation>
    <scope>NUCLEOTIDE SEQUENCE</scope>
    <source>
        <tissue evidence="2">Shoot tissue taken approximately 20 cm above the soil surface</tissue>
    </source>
</reference>
<protein>
    <submittedName>
        <fullName evidence="2">Uncharacterized protein</fullName>
    </submittedName>
</protein>